<protein>
    <submittedName>
        <fullName evidence="1">Uncharacterized protein</fullName>
    </submittedName>
</protein>
<evidence type="ECO:0000313" key="1">
    <source>
        <dbReference type="EMBL" id="CDW46322.1"/>
    </source>
</evidence>
<sequence>MSVLTNLAIFHLDTFSSFLPPFSLRLQKN</sequence>
<accession>A0A0K2V842</accession>
<dbReference type="EMBL" id="HACA01028961">
    <property type="protein sequence ID" value="CDW46322.1"/>
    <property type="molecule type" value="Transcribed_RNA"/>
</dbReference>
<proteinExistence type="predicted"/>
<name>A0A0K2V842_LEPSM</name>
<reference evidence="1" key="1">
    <citation type="submission" date="2014-05" db="EMBL/GenBank/DDBJ databases">
        <authorList>
            <person name="Chronopoulou M."/>
        </authorList>
    </citation>
    <scope>NUCLEOTIDE SEQUENCE</scope>
    <source>
        <tissue evidence="1">Whole organism</tissue>
    </source>
</reference>
<organism evidence="1">
    <name type="scientific">Lepeophtheirus salmonis</name>
    <name type="common">Salmon louse</name>
    <name type="synonym">Caligus salmonis</name>
    <dbReference type="NCBI Taxonomy" id="72036"/>
    <lineage>
        <taxon>Eukaryota</taxon>
        <taxon>Metazoa</taxon>
        <taxon>Ecdysozoa</taxon>
        <taxon>Arthropoda</taxon>
        <taxon>Crustacea</taxon>
        <taxon>Multicrustacea</taxon>
        <taxon>Hexanauplia</taxon>
        <taxon>Copepoda</taxon>
        <taxon>Siphonostomatoida</taxon>
        <taxon>Caligidae</taxon>
        <taxon>Lepeophtheirus</taxon>
    </lineage>
</organism>
<dbReference type="AlphaFoldDB" id="A0A0K2V842"/>